<keyword evidence="1" id="KW-1133">Transmembrane helix</keyword>
<gene>
    <name evidence="3" type="ORF">COT95_02025</name>
</gene>
<organism evidence="3 4">
    <name type="scientific">Candidatus Falkowbacteria bacterium CG10_big_fil_rev_8_21_14_0_10_37_6</name>
    <dbReference type="NCBI Taxonomy" id="1974563"/>
    <lineage>
        <taxon>Bacteria</taxon>
        <taxon>Candidatus Falkowiibacteriota</taxon>
    </lineage>
</organism>
<name>A0A2H0V6X2_9BACT</name>
<keyword evidence="1" id="KW-0472">Membrane</keyword>
<dbReference type="Gene3D" id="2.60.40.420">
    <property type="entry name" value="Cupredoxins - blue copper proteins"/>
    <property type="match status" value="1"/>
</dbReference>
<dbReference type="Pfam" id="PF13473">
    <property type="entry name" value="Cupredoxin_1"/>
    <property type="match status" value="1"/>
</dbReference>
<evidence type="ECO:0000259" key="2">
    <source>
        <dbReference type="Pfam" id="PF13473"/>
    </source>
</evidence>
<feature type="transmembrane region" description="Helical" evidence="1">
    <location>
        <begin position="6"/>
        <end position="25"/>
    </location>
</feature>
<proteinExistence type="predicted"/>
<dbReference type="InterPro" id="IPR028096">
    <property type="entry name" value="EfeO_Cupredoxin"/>
</dbReference>
<evidence type="ECO:0000256" key="1">
    <source>
        <dbReference type="SAM" id="Phobius"/>
    </source>
</evidence>
<keyword evidence="1" id="KW-0812">Transmembrane</keyword>
<dbReference type="EMBL" id="PFAN01000100">
    <property type="protein sequence ID" value="PIR94835.1"/>
    <property type="molecule type" value="Genomic_DNA"/>
</dbReference>
<evidence type="ECO:0000313" key="3">
    <source>
        <dbReference type="EMBL" id="PIR94835.1"/>
    </source>
</evidence>
<feature type="domain" description="EfeO-type cupredoxin-like" evidence="2">
    <location>
        <begin position="46"/>
        <end position="125"/>
    </location>
</feature>
<accession>A0A2H0V6X2</accession>
<dbReference type="Proteomes" id="UP000228614">
    <property type="component" value="Unassembled WGS sequence"/>
</dbReference>
<evidence type="ECO:0000313" key="4">
    <source>
        <dbReference type="Proteomes" id="UP000228614"/>
    </source>
</evidence>
<sequence length="133" mass="14040">MSKNTSIVITVILIIFIGIIFFGGLKPKSGGSAVSDATENSQMIDGVQYITINAKTGYSPKISRALAGVPTKLIVKTNGTYDCSASLVIRSLGFQKILAQTGEEVIDVGTPQAGQSLQGVCSMGMYNFLVNFI</sequence>
<protein>
    <recommendedName>
        <fullName evidence="2">EfeO-type cupredoxin-like domain-containing protein</fullName>
    </recommendedName>
</protein>
<dbReference type="AlphaFoldDB" id="A0A2H0V6X2"/>
<dbReference type="InterPro" id="IPR008972">
    <property type="entry name" value="Cupredoxin"/>
</dbReference>
<reference evidence="4" key="1">
    <citation type="submission" date="2017-09" db="EMBL/GenBank/DDBJ databases">
        <title>Depth-based differentiation of microbial function through sediment-hosted aquifers and enrichment of novel symbionts in the deep terrestrial subsurface.</title>
        <authorList>
            <person name="Probst A.J."/>
            <person name="Ladd B."/>
            <person name="Jarett J.K."/>
            <person name="Geller-Mcgrath D.E."/>
            <person name="Sieber C.M.K."/>
            <person name="Emerson J.B."/>
            <person name="Anantharaman K."/>
            <person name="Thomas B.C."/>
            <person name="Malmstrom R."/>
            <person name="Stieglmeier M."/>
            <person name="Klingl A."/>
            <person name="Woyke T."/>
            <person name="Ryan C.M."/>
            <person name="Banfield J.F."/>
        </authorList>
    </citation>
    <scope>NUCLEOTIDE SEQUENCE [LARGE SCALE GENOMIC DNA]</scope>
</reference>
<comment type="caution">
    <text evidence="3">The sequence shown here is derived from an EMBL/GenBank/DDBJ whole genome shotgun (WGS) entry which is preliminary data.</text>
</comment>